<evidence type="ECO:0000256" key="2">
    <source>
        <dbReference type="ARBA" id="ARBA00023015"/>
    </source>
</evidence>
<dbReference type="InterPro" id="IPR058163">
    <property type="entry name" value="LysR-type_TF_proteobact-type"/>
</dbReference>
<evidence type="ECO:0000256" key="1">
    <source>
        <dbReference type="ARBA" id="ARBA00009437"/>
    </source>
</evidence>
<dbReference type="InterPro" id="IPR036388">
    <property type="entry name" value="WH-like_DNA-bd_sf"/>
</dbReference>
<dbReference type="Gene3D" id="3.40.190.290">
    <property type="match status" value="1"/>
</dbReference>
<protein>
    <submittedName>
        <fullName evidence="6">HTH-type transcriptional regulator DmlR</fullName>
    </submittedName>
</protein>
<evidence type="ECO:0000313" key="6">
    <source>
        <dbReference type="EMBL" id="OJI92808.1"/>
    </source>
</evidence>
<dbReference type="InterPro" id="IPR000847">
    <property type="entry name" value="LysR_HTH_N"/>
</dbReference>
<dbReference type="SUPFAM" id="SSF53850">
    <property type="entry name" value="Periplasmic binding protein-like II"/>
    <property type="match status" value="1"/>
</dbReference>
<proteinExistence type="inferred from homology"/>
<reference evidence="6 7" key="1">
    <citation type="submission" date="2016-10" db="EMBL/GenBank/DDBJ databases">
        <title>Genome sequence of Planktotalea frisia SH6-1.</title>
        <authorList>
            <person name="Poehlein A."/>
            <person name="Bakenhus I."/>
            <person name="Voget S."/>
            <person name="Brinkhoff T."/>
            <person name="Simon M."/>
        </authorList>
    </citation>
    <scope>NUCLEOTIDE SEQUENCE [LARGE SCALE GENOMIC DNA]</scope>
    <source>
        <strain evidence="6 7">SH6-1</strain>
    </source>
</reference>
<keyword evidence="3" id="KW-0238">DNA-binding</keyword>
<evidence type="ECO:0000259" key="5">
    <source>
        <dbReference type="PROSITE" id="PS50931"/>
    </source>
</evidence>
<dbReference type="GO" id="GO:0003700">
    <property type="term" value="F:DNA-binding transcription factor activity"/>
    <property type="evidence" value="ECO:0007669"/>
    <property type="project" value="InterPro"/>
</dbReference>
<sequence>MSFLKNAKMIDDYRGLAVFVAVADAGSLTAAGKRLKLSTSVVSHHLSRLEDKLGVTLFFRSTRAMSLTQEGHQALEPARRMVRAGEEALHIAGAGSAEPVGKLRITVPAFGERSMLRKTIWKFAAKYPRVAIIMNSSDLPVDLVKEGFDLAIRLGKLADSSLKSRRVADFHLMLVASPEYLASNGPIRTPDDLLEHNFVTITRFSNELVLRNGHDTVAVSPNKIRIEVNTVSAAKSAIVAGLGIRTLPISDIEEELASGALQQVLPDWSLPVLGIYAVWPDSGPQKALTRALIEHMLQEKSQL</sequence>
<organism evidence="6 7">
    <name type="scientific">Planktotalea frisia</name>
    <dbReference type="NCBI Taxonomy" id="696762"/>
    <lineage>
        <taxon>Bacteria</taxon>
        <taxon>Pseudomonadati</taxon>
        <taxon>Pseudomonadota</taxon>
        <taxon>Alphaproteobacteria</taxon>
        <taxon>Rhodobacterales</taxon>
        <taxon>Paracoccaceae</taxon>
        <taxon>Planktotalea</taxon>
    </lineage>
</organism>
<comment type="caution">
    <text evidence="6">The sequence shown here is derived from an EMBL/GenBank/DDBJ whole genome shotgun (WGS) entry which is preliminary data.</text>
</comment>
<name>A0A1L9NU26_9RHOB</name>
<dbReference type="OrthoDB" id="9813056at2"/>
<dbReference type="InterPro" id="IPR005119">
    <property type="entry name" value="LysR_subst-bd"/>
</dbReference>
<keyword evidence="7" id="KW-1185">Reference proteome</keyword>
<dbReference type="RefSeq" id="WP_139292127.1">
    <property type="nucleotide sequence ID" value="NZ_JABBAN010000144.1"/>
</dbReference>
<dbReference type="FunFam" id="1.10.10.10:FF:000001">
    <property type="entry name" value="LysR family transcriptional regulator"/>
    <property type="match status" value="1"/>
</dbReference>
<dbReference type="EMBL" id="MLCB01000166">
    <property type="protein sequence ID" value="OJI92808.1"/>
    <property type="molecule type" value="Genomic_DNA"/>
</dbReference>
<dbReference type="PANTHER" id="PTHR30537">
    <property type="entry name" value="HTH-TYPE TRANSCRIPTIONAL REGULATOR"/>
    <property type="match status" value="1"/>
</dbReference>
<dbReference type="Proteomes" id="UP000184514">
    <property type="component" value="Unassembled WGS sequence"/>
</dbReference>
<evidence type="ECO:0000256" key="3">
    <source>
        <dbReference type="ARBA" id="ARBA00023125"/>
    </source>
</evidence>
<dbReference type="Gene3D" id="1.10.10.10">
    <property type="entry name" value="Winged helix-like DNA-binding domain superfamily/Winged helix DNA-binding domain"/>
    <property type="match status" value="1"/>
</dbReference>
<accession>A0A1L9NU26</accession>
<dbReference type="STRING" id="696762.PFRI_29740"/>
<keyword evidence="4" id="KW-0804">Transcription</keyword>
<dbReference type="InterPro" id="IPR036390">
    <property type="entry name" value="WH_DNA-bd_sf"/>
</dbReference>
<dbReference type="CDD" id="cd08422">
    <property type="entry name" value="PBP2_CrgA_like"/>
    <property type="match status" value="1"/>
</dbReference>
<dbReference type="AlphaFoldDB" id="A0A1L9NU26"/>
<dbReference type="PANTHER" id="PTHR30537:SF30">
    <property type="entry name" value="TRANSCRIPTIONAL REGULATOR-RELATED"/>
    <property type="match status" value="1"/>
</dbReference>
<dbReference type="GO" id="GO:0043565">
    <property type="term" value="F:sequence-specific DNA binding"/>
    <property type="evidence" value="ECO:0007669"/>
    <property type="project" value="TreeGrafter"/>
</dbReference>
<evidence type="ECO:0000256" key="4">
    <source>
        <dbReference type="ARBA" id="ARBA00023163"/>
    </source>
</evidence>
<comment type="similarity">
    <text evidence="1">Belongs to the LysR transcriptional regulatory family.</text>
</comment>
<dbReference type="Pfam" id="PF03466">
    <property type="entry name" value="LysR_substrate"/>
    <property type="match status" value="1"/>
</dbReference>
<dbReference type="PROSITE" id="PS50931">
    <property type="entry name" value="HTH_LYSR"/>
    <property type="match status" value="1"/>
</dbReference>
<keyword evidence="2" id="KW-0805">Transcription regulation</keyword>
<feature type="domain" description="HTH lysR-type" evidence="5">
    <location>
        <begin position="11"/>
        <end position="68"/>
    </location>
</feature>
<dbReference type="Pfam" id="PF00126">
    <property type="entry name" value="HTH_1"/>
    <property type="match status" value="1"/>
</dbReference>
<dbReference type="SUPFAM" id="SSF46785">
    <property type="entry name" value="Winged helix' DNA-binding domain"/>
    <property type="match status" value="1"/>
</dbReference>
<dbReference type="GO" id="GO:0006351">
    <property type="term" value="P:DNA-templated transcription"/>
    <property type="evidence" value="ECO:0007669"/>
    <property type="project" value="TreeGrafter"/>
</dbReference>
<evidence type="ECO:0000313" key="7">
    <source>
        <dbReference type="Proteomes" id="UP000184514"/>
    </source>
</evidence>
<gene>
    <name evidence="6" type="primary">dmlR_7</name>
    <name evidence="6" type="ORF">PFRI_29740</name>
</gene>